<dbReference type="EMBL" id="JAPHNI010001530">
    <property type="protein sequence ID" value="KAJ8105376.1"/>
    <property type="molecule type" value="Genomic_DNA"/>
</dbReference>
<comment type="caution">
    <text evidence="1">The sequence shown here is derived from an EMBL/GenBank/DDBJ whole genome shotgun (WGS) entry which is preliminary data.</text>
</comment>
<proteinExistence type="predicted"/>
<dbReference type="Proteomes" id="UP001153331">
    <property type="component" value="Unassembled WGS sequence"/>
</dbReference>
<accession>A0ACC2HS73</accession>
<sequence>MGSLLHLDSTPSHSGGLVQASMTPTRMATSARRASPEACRIIASFEILGAPHHASPNPHNAQDSSAAVRRLGAEER</sequence>
<organism evidence="1 2">
    <name type="scientific">Boeremia exigua</name>
    <dbReference type="NCBI Taxonomy" id="749465"/>
    <lineage>
        <taxon>Eukaryota</taxon>
        <taxon>Fungi</taxon>
        <taxon>Dikarya</taxon>
        <taxon>Ascomycota</taxon>
        <taxon>Pezizomycotina</taxon>
        <taxon>Dothideomycetes</taxon>
        <taxon>Pleosporomycetidae</taxon>
        <taxon>Pleosporales</taxon>
        <taxon>Pleosporineae</taxon>
        <taxon>Didymellaceae</taxon>
        <taxon>Boeremia</taxon>
    </lineage>
</organism>
<reference evidence="1" key="1">
    <citation type="submission" date="2022-11" db="EMBL/GenBank/DDBJ databases">
        <title>Genome Sequence of Boeremia exigua.</title>
        <authorList>
            <person name="Buettner E."/>
        </authorList>
    </citation>
    <scope>NUCLEOTIDE SEQUENCE</scope>
    <source>
        <strain evidence="1">CU02</strain>
    </source>
</reference>
<gene>
    <name evidence="1" type="ORF">OPT61_g10217</name>
</gene>
<protein>
    <submittedName>
        <fullName evidence="1">Uncharacterized protein</fullName>
    </submittedName>
</protein>
<keyword evidence="2" id="KW-1185">Reference proteome</keyword>
<evidence type="ECO:0000313" key="1">
    <source>
        <dbReference type="EMBL" id="KAJ8105376.1"/>
    </source>
</evidence>
<name>A0ACC2HS73_9PLEO</name>
<evidence type="ECO:0000313" key="2">
    <source>
        <dbReference type="Proteomes" id="UP001153331"/>
    </source>
</evidence>